<evidence type="ECO:0000313" key="5">
    <source>
        <dbReference type="EnsemblMetazoa" id="CapteP102425"/>
    </source>
</evidence>
<dbReference type="InterPro" id="IPR002110">
    <property type="entry name" value="Ankyrin_rpt"/>
</dbReference>
<dbReference type="InterPro" id="IPR036770">
    <property type="entry name" value="Ankyrin_rpt-contain_sf"/>
</dbReference>
<sequence length="59" mass="6223">MVHLLIEYGADVNAVDGDGNRALHWAAAKGIVCATEKLLSNHADPNLKNNEGDTALHSA</sequence>
<accession>R7UVK8</accession>
<feature type="repeat" description="ANK" evidence="3">
    <location>
        <begin position="18"/>
        <end position="50"/>
    </location>
</feature>
<dbReference type="EMBL" id="KB297326">
    <property type="protein sequence ID" value="ELU10653.1"/>
    <property type="molecule type" value="Genomic_DNA"/>
</dbReference>
<feature type="non-terminal residue" evidence="4">
    <location>
        <position position="59"/>
    </location>
</feature>
<reference evidence="5" key="3">
    <citation type="submission" date="2015-06" db="UniProtKB">
        <authorList>
            <consortium name="EnsemblMetazoa"/>
        </authorList>
    </citation>
    <scope>IDENTIFICATION</scope>
</reference>
<keyword evidence="1" id="KW-0677">Repeat</keyword>
<evidence type="ECO:0000313" key="6">
    <source>
        <dbReference type="Proteomes" id="UP000014760"/>
    </source>
</evidence>
<dbReference type="OrthoDB" id="6154527at2759"/>
<proteinExistence type="predicted"/>
<reference evidence="4 6" key="2">
    <citation type="journal article" date="2013" name="Nature">
        <title>Insights into bilaterian evolution from three spiralian genomes.</title>
        <authorList>
            <person name="Simakov O."/>
            <person name="Marletaz F."/>
            <person name="Cho S.J."/>
            <person name="Edsinger-Gonzales E."/>
            <person name="Havlak P."/>
            <person name="Hellsten U."/>
            <person name="Kuo D.H."/>
            <person name="Larsson T."/>
            <person name="Lv J."/>
            <person name="Arendt D."/>
            <person name="Savage R."/>
            <person name="Osoegawa K."/>
            <person name="de Jong P."/>
            <person name="Grimwood J."/>
            <person name="Chapman J.A."/>
            <person name="Shapiro H."/>
            <person name="Aerts A."/>
            <person name="Otillar R.P."/>
            <person name="Terry A.Y."/>
            <person name="Boore J.L."/>
            <person name="Grigoriev I.V."/>
            <person name="Lindberg D.R."/>
            <person name="Seaver E.C."/>
            <person name="Weisblat D.A."/>
            <person name="Putnam N.H."/>
            <person name="Rokhsar D.S."/>
        </authorList>
    </citation>
    <scope>NUCLEOTIDE SEQUENCE</scope>
    <source>
        <strain evidence="4 6">I ESC-2004</strain>
    </source>
</reference>
<dbReference type="SUPFAM" id="SSF48403">
    <property type="entry name" value="Ankyrin repeat"/>
    <property type="match status" value="1"/>
</dbReference>
<organism evidence="4">
    <name type="scientific">Capitella teleta</name>
    <name type="common">Polychaete worm</name>
    <dbReference type="NCBI Taxonomy" id="283909"/>
    <lineage>
        <taxon>Eukaryota</taxon>
        <taxon>Metazoa</taxon>
        <taxon>Spiralia</taxon>
        <taxon>Lophotrochozoa</taxon>
        <taxon>Annelida</taxon>
        <taxon>Polychaeta</taxon>
        <taxon>Sedentaria</taxon>
        <taxon>Scolecida</taxon>
        <taxon>Capitellidae</taxon>
        <taxon>Capitella</taxon>
    </lineage>
</organism>
<dbReference type="PROSITE" id="PS50088">
    <property type="entry name" value="ANK_REPEAT"/>
    <property type="match status" value="2"/>
</dbReference>
<keyword evidence="6" id="KW-1185">Reference proteome</keyword>
<dbReference type="EMBL" id="AMQN01040994">
    <property type="status" value="NOT_ANNOTATED_CDS"/>
    <property type="molecule type" value="Genomic_DNA"/>
</dbReference>
<gene>
    <name evidence="4" type="ORF">CAPTEDRAFT_102425</name>
</gene>
<dbReference type="Pfam" id="PF12796">
    <property type="entry name" value="Ank_2"/>
    <property type="match status" value="1"/>
</dbReference>
<dbReference type="EnsemblMetazoa" id="CapteT102425">
    <property type="protein sequence ID" value="CapteP102425"/>
    <property type="gene ID" value="CapteG102425"/>
</dbReference>
<dbReference type="Gene3D" id="1.25.40.20">
    <property type="entry name" value="Ankyrin repeat-containing domain"/>
    <property type="match status" value="1"/>
</dbReference>
<dbReference type="PROSITE" id="PS50297">
    <property type="entry name" value="ANK_REP_REGION"/>
    <property type="match status" value="1"/>
</dbReference>
<evidence type="ECO:0000256" key="2">
    <source>
        <dbReference type="ARBA" id="ARBA00023043"/>
    </source>
</evidence>
<evidence type="ECO:0000313" key="4">
    <source>
        <dbReference type="EMBL" id="ELU10653.1"/>
    </source>
</evidence>
<protein>
    <submittedName>
        <fullName evidence="4 5">Uncharacterized protein</fullName>
    </submittedName>
</protein>
<dbReference type="AlphaFoldDB" id="R7UVK8"/>
<dbReference type="Proteomes" id="UP000014760">
    <property type="component" value="Unassembled WGS sequence"/>
</dbReference>
<evidence type="ECO:0000256" key="3">
    <source>
        <dbReference type="PROSITE-ProRule" id="PRU00023"/>
    </source>
</evidence>
<evidence type="ECO:0000256" key="1">
    <source>
        <dbReference type="ARBA" id="ARBA00022737"/>
    </source>
</evidence>
<feature type="repeat" description="ANK" evidence="3">
    <location>
        <begin position="1"/>
        <end position="17"/>
    </location>
</feature>
<dbReference type="PANTHER" id="PTHR24171">
    <property type="entry name" value="ANKYRIN REPEAT DOMAIN-CONTAINING PROTEIN 39-RELATED"/>
    <property type="match status" value="1"/>
</dbReference>
<keyword evidence="2 3" id="KW-0040">ANK repeat</keyword>
<dbReference type="HOGENOM" id="CLU_000134_45_4_1"/>
<reference evidence="6" key="1">
    <citation type="submission" date="2012-12" db="EMBL/GenBank/DDBJ databases">
        <authorList>
            <person name="Hellsten U."/>
            <person name="Grimwood J."/>
            <person name="Chapman J.A."/>
            <person name="Shapiro H."/>
            <person name="Aerts A."/>
            <person name="Otillar R.P."/>
            <person name="Terry A.Y."/>
            <person name="Boore J.L."/>
            <person name="Simakov O."/>
            <person name="Marletaz F."/>
            <person name="Cho S.-J."/>
            <person name="Edsinger-Gonzales E."/>
            <person name="Havlak P."/>
            <person name="Kuo D.-H."/>
            <person name="Larsson T."/>
            <person name="Lv J."/>
            <person name="Arendt D."/>
            <person name="Savage R."/>
            <person name="Osoegawa K."/>
            <person name="de Jong P."/>
            <person name="Lindberg D.R."/>
            <person name="Seaver E.C."/>
            <person name="Weisblat D.A."/>
            <person name="Putnam N.H."/>
            <person name="Grigoriev I.V."/>
            <person name="Rokhsar D.S."/>
        </authorList>
    </citation>
    <scope>NUCLEOTIDE SEQUENCE</scope>
    <source>
        <strain evidence="6">I ESC-2004</strain>
    </source>
</reference>
<dbReference type="PANTHER" id="PTHR24171:SF9">
    <property type="entry name" value="ANKYRIN REPEAT DOMAIN-CONTAINING PROTEIN 39"/>
    <property type="match status" value="1"/>
</dbReference>
<name>R7UVK8_CAPTE</name>